<protein>
    <submittedName>
        <fullName evidence="1">Uncharacterized protein</fullName>
    </submittedName>
</protein>
<evidence type="ECO:0000313" key="2">
    <source>
        <dbReference type="Proteomes" id="UP000183567"/>
    </source>
</evidence>
<name>A0A1J8QZK2_9AGAM</name>
<comment type="caution">
    <text evidence="1">The sequence shown here is derived from an EMBL/GenBank/DDBJ whole genome shotgun (WGS) entry which is preliminary data.</text>
</comment>
<proteinExistence type="predicted"/>
<sequence length="79" mass="8957">MVFILVLGPPGHEEHWTSVQWDEAFDQVVVRLESVVQKCAHTLLGLILSNIWLEITHGPLYFEYASSTPKTLVAMSFVM</sequence>
<keyword evidence="2" id="KW-1185">Reference proteome</keyword>
<dbReference type="Proteomes" id="UP000183567">
    <property type="component" value="Unassembled WGS sequence"/>
</dbReference>
<gene>
    <name evidence="1" type="ORF">AZE42_08987</name>
</gene>
<evidence type="ECO:0000313" key="1">
    <source>
        <dbReference type="EMBL" id="OJA17092.1"/>
    </source>
</evidence>
<organism evidence="1 2">
    <name type="scientific">Rhizopogon vesiculosus</name>
    <dbReference type="NCBI Taxonomy" id="180088"/>
    <lineage>
        <taxon>Eukaryota</taxon>
        <taxon>Fungi</taxon>
        <taxon>Dikarya</taxon>
        <taxon>Basidiomycota</taxon>
        <taxon>Agaricomycotina</taxon>
        <taxon>Agaricomycetes</taxon>
        <taxon>Agaricomycetidae</taxon>
        <taxon>Boletales</taxon>
        <taxon>Suillineae</taxon>
        <taxon>Rhizopogonaceae</taxon>
        <taxon>Rhizopogon</taxon>
    </lineage>
</organism>
<dbReference type="OrthoDB" id="2672962at2759"/>
<reference evidence="1 2" key="1">
    <citation type="submission" date="2016-03" db="EMBL/GenBank/DDBJ databases">
        <title>Comparative genomics of the ectomycorrhizal sister species Rhizopogon vinicolor and Rhizopogon vesiculosus (Basidiomycota: Boletales) reveals a divergence of the mating type B locus.</title>
        <authorList>
            <person name="Mujic A.B."/>
            <person name="Kuo A."/>
            <person name="Tritt A."/>
            <person name="Lipzen A."/>
            <person name="Chen C."/>
            <person name="Johnson J."/>
            <person name="Sharma A."/>
            <person name="Barry K."/>
            <person name="Grigoriev I.V."/>
            <person name="Spatafora J.W."/>
        </authorList>
    </citation>
    <scope>NUCLEOTIDE SEQUENCE [LARGE SCALE GENOMIC DNA]</scope>
    <source>
        <strain evidence="1 2">AM-OR11-056</strain>
    </source>
</reference>
<accession>A0A1J8QZK2</accession>
<dbReference type="AlphaFoldDB" id="A0A1J8QZK2"/>
<dbReference type="EMBL" id="LVVM01002175">
    <property type="protein sequence ID" value="OJA17092.1"/>
    <property type="molecule type" value="Genomic_DNA"/>
</dbReference>